<evidence type="ECO:0000313" key="3">
    <source>
        <dbReference type="Proteomes" id="UP001303222"/>
    </source>
</evidence>
<dbReference type="InterPro" id="IPR011009">
    <property type="entry name" value="Kinase-like_dom_sf"/>
</dbReference>
<feature type="region of interest" description="Disordered" evidence="1">
    <location>
        <begin position="16"/>
        <end position="54"/>
    </location>
</feature>
<reference evidence="2" key="2">
    <citation type="submission" date="2023-06" db="EMBL/GenBank/DDBJ databases">
        <authorList>
            <consortium name="Lawrence Berkeley National Laboratory"/>
            <person name="Mondo S.J."/>
            <person name="Hensen N."/>
            <person name="Bonometti L."/>
            <person name="Westerberg I."/>
            <person name="Brannstrom I.O."/>
            <person name="Guillou S."/>
            <person name="Cros-Aarteil S."/>
            <person name="Calhoun S."/>
            <person name="Haridas S."/>
            <person name="Kuo A."/>
            <person name="Pangilinan J."/>
            <person name="Riley R."/>
            <person name="Labutti K."/>
            <person name="Andreopoulos B."/>
            <person name="Lipzen A."/>
            <person name="Chen C."/>
            <person name="Yanf M."/>
            <person name="Daum C."/>
            <person name="Ng V."/>
            <person name="Clum A."/>
            <person name="Steindorff A."/>
            <person name="Ohm R."/>
            <person name="Martin F."/>
            <person name="Silar P."/>
            <person name="Natvig D."/>
            <person name="Lalanne C."/>
            <person name="Gautier V."/>
            <person name="Ament-Velasquez S.L."/>
            <person name="Kruys A."/>
            <person name="Hutchinson M.I."/>
            <person name="Powell A.J."/>
            <person name="Barry K."/>
            <person name="Miller A.N."/>
            <person name="Grigoriev I.V."/>
            <person name="Debuchy R."/>
            <person name="Gladieux P."/>
            <person name="Thoren M.H."/>
            <person name="Johannesson H."/>
        </authorList>
    </citation>
    <scope>NUCLEOTIDE SEQUENCE</scope>
    <source>
        <strain evidence="2">CBS 626.80</strain>
    </source>
</reference>
<protein>
    <submittedName>
        <fullName evidence="2">Uncharacterized protein</fullName>
    </submittedName>
</protein>
<organism evidence="2 3">
    <name type="scientific">Pseudoneurospora amorphoporcata</name>
    <dbReference type="NCBI Taxonomy" id="241081"/>
    <lineage>
        <taxon>Eukaryota</taxon>
        <taxon>Fungi</taxon>
        <taxon>Dikarya</taxon>
        <taxon>Ascomycota</taxon>
        <taxon>Pezizomycotina</taxon>
        <taxon>Sordariomycetes</taxon>
        <taxon>Sordariomycetidae</taxon>
        <taxon>Sordariales</taxon>
        <taxon>Sordariaceae</taxon>
        <taxon>Pseudoneurospora</taxon>
    </lineage>
</organism>
<proteinExistence type="predicted"/>
<dbReference type="EMBL" id="MU859246">
    <property type="protein sequence ID" value="KAK3948764.1"/>
    <property type="molecule type" value="Genomic_DNA"/>
</dbReference>
<dbReference type="Proteomes" id="UP001303222">
    <property type="component" value="Unassembled WGS sequence"/>
</dbReference>
<dbReference type="Gene3D" id="1.10.510.10">
    <property type="entry name" value="Transferase(Phosphotransferase) domain 1"/>
    <property type="match status" value="1"/>
</dbReference>
<gene>
    <name evidence="2" type="ORF">QBC32DRAFT_408391</name>
</gene>
<feature type="compositionally biased region" description="Pro residues" evidence="1">
    <location>
        <begin position="22"/>
        <end position="32"/>
    </location>
</feature>
<comment type="caution">
    <text evidence="2">The sequence shown here is derived from an EMBL/GenBank/DDBJ whole genome shotgun (WGS) entry which is preliminary data.</text>
</comment>
<evidence type="ECO:0000256" key="1">
    <source>
        <dbReference type="SAM" id="MobiDB-lite"/>
    </source>
</evidence>
<dbReference type="SUPFAM" id="SSF56112">
    <property type="entry name" value="Protein kinase-like (PK-like)"/>
    <property type="match status" value="1"/>
</dbReference>
<accession>A0AAN6NPJ3</accession>
<name>A0AAN6NPJ3_9PEZI</name>
<sequence>MKLTSASIHTIIHPTAAFSPSLPKPSGSPPAEPESQPWLHSQLNPKNRIDSLEPPANPLWRIDGCTGQGTQFFALPLFLGDHVPPLRFDVFLPQEAGSCQLLRDLLDLDAAFHTKDAVRAQRLGISRHILRTLQEWTQSSQQGDNKHSLAEVYRNLPFGSRIILENLEFDIRDIKITIAQTFHLEGQLLGFSKLGAQLGLPQDSLPEPIDIFRLRIVRQLTESVCLVCMEDDDNGKAIATDAANGTGAKKEILWILKALTSGTKYLYTELRNLLQMPPHPHIISRPVRLVTKQCQFGGKNAVVGFMIPYHPAGGLRDTLPLLRIHGQLTLKDQLRWAIQLAHGLLHVIDQGQMYYPDLRLDNILLSETGDIVMVDFEQRGLWCEFGAPEVNALEYVRILASDSLLEDNDPNLSIPEEITEKYAALLTRELPDWEALETCENYSQRPEGYTSFNIAWLCLSKAEQEAAVAYMLGRVLWCIFEGQSGPDKAAFWQSYAREPDLQFPEMRYTPVELRGLVDECTRGRRDVLSTLFTRQGSELVLLREKDTQGYSANVEEGEEEKVLEVARKWWTAEVNAAEDFLQMRHEMKERVSFALKFLNFVQMNPHIGRHIWGGGSNVLGIFEESVELPSTVFCEQSLIPTLPKTPFHPGFLYRDVRAKSGVRYHRTPEYHPLFVYTRPAADRDE</sequence>
<evidence type="ECO:0000313" key="2">
    <source>
        <dbReference type="EMBL" id="KAK3948764.1"/>
    </source>
</evidence>
<dbReference type="AlphaFoldDB" id="A0AAN6NPJ3"/>
<keyword evidence="3" id="KW-1185">Reference proteome</keyword>
<reference evidence="2" key="1">
    <citation type="journal article" date="2023" name="Mol. Phylogenet. Evol.">
        <title>Genome-scale phylogeny and comparative genomics of the fungal order Sordariales.</title>
        <authorList>
            <person name="Hensen N."/>
            <person name="Bonometti L."/>
            <person name="Westerberg I."/>
            <person name="Brannstrom I.O."/>
            <person name="Guillou S."/>
            <person name="Cros-Aarteil S."/>
            <person name="Calhoun S."/>
            <person name="Haridas S."/>
            <person name="Kuo A."/>
            <person name="Mondo S."/>
            <person name="Pangilinan J."/>
            <person name="Riley R."/>
            <person name="LaButti K."/>
            <person name="Andreopoulos B."/>
            <person name="Lipzen A."/>
            <person name="Chen C."/>
            <person name="Yan M."/>
            <person name="Daum C."/>
            <person name="Ng V."/>
            <person name="Clum A."/>
            <person name="Steindorff A."/>
            <person name="Ohm R.A."/>
            <person name="Martin F."/>
            <person name="Silar P."/>
            <person name="Natvig D.O."/>
            <person name="Lalanne C."/>
            <person name="Gautier V."/>
            <person name="Ament-Velasquez S.L."/>
            <person name="Kruys A."/>
            <person name="Hutchinson M.I."/>
            <person name="Powell A.J."/>
            <person name="Barry K."/>
            <person name="Miller A.N."/>
            <person name="Grigoriev I.V."/>
            <person name="Debuchy R."/>
            <person name="Gladieux P."/>
            <person name="Hiltunen Thoren M."/>
            <person name="Johannesson H."/>
        </authorList>
    </citation>
    <scope>NUCLEOTIDE SEQUENCE</scope>
    <source>
        <strain evidence="2">CBS 626.80</strain>
    </source>
</reference>